<evidence type="ECO:0000256" key="1">
    <source>
        <dbReference type="SAM" id="MobiDB-lite"/>
    </source>
</evidence>
<evidence type="ECO:0000256" key="2">
    <source>
        <dbReference type="SAM" id="Phobius"/>
    </source>
</evidence>
<evidence type="ECO:0000313" key="4">
    <source>
        <dbReference type="Proteomes" id="UP001153954"/>
    </source>
</evidence>
<comment type="caution">
    <text evidence="3">The sequence shown here is derived from an EMBL/GenBank/DDBJ whole genome shotgun (WGS) entry which is preliminary data.</text>
</comment>
<organism evidence="3 4">
    <name type="scientific">Euphydryas editha</name>
    <name type="common">Edith's checkerspot</name>
    <dbReference type="NCBI Taxonomy" id="104508"/>
    <lineage>
        <taxon>Eukaryota</taxon>
        <taxon>Metazoa</taxon>
        <taxon>Ecdysozoa</taxon>
        <taxon>Arthropoda</taxon>
        <taxon>Hexapoda</taxon>
        <taxon>Insecta</taxon>
        <taxon>Pterygota</taxon>
        <taxon>Neoptera</taxon>
        <taxon>Endopterygota</taxon>
        <taxon>Lepidoptera</taxon>
        <taxon>Glossata</taxon>
        <taxon>Ditrysia</taxon>
        <taxon>Papilionoidea</taxon>
        <taxon>Nymphalidae</taxon>
        <taxon>Nymphalinae</taxon>
        <taxon>Euphydryas</taxon>
    </lineage>
</organism>
<feature type="transmembrane region" description="Helical" evidence="2">
    <location>
        <begin position="42"/>
        <end position="64"/>
    </location>
</feature>
<evidence type="ECO:0000313" key="3">
    <source>
        <dbReference type="EMBL" id="CAH2107826.1"/>
    </source>
</evidence>
<keyword evidence="2" id="KW-0812">Transmembrane</keyword>
<feature type="compositionally biased region" description="Acidic residues" evidence="1">
    <location>
        <begin position="589"/>
        <end position="603"/>
    </location>
</feature>
<sequence length="673" mass="78245">MSTEGSDSVTSSQIRRFGLYRTIDAKTEEFLRLSRKRQMRQGCACAAISTTITVTIVIIVLLIYEYMIAVETSFVQERKGLNKSRYIKKDFPIADRLDRNYFGFDQDYYERMPLLINALQEVSHTEPETRIRTPRKKLFSKNSAVNARTTTPVNKFIRRTSPRPFIIEYKSPYPMPFAKANEKPKNWFEEYRNAQRLKNLHDVIKYLEKTLNAKFGDIYLPSSSQITFSEMYLGSLENKNDDIKLRQEFRTPKYEAKLSHQSDPLYFYKPNSPGEINLLADGLRFAPTFHTRLNNEQNREIKQSEILKPSCIGTDCFLNKKIFKIDKFANSEEVTSTISPKLNKPNHVYWIPVNKDQNSENTYHKYNSDKIYITTSKPVFQFRKKSTMPGKRFSYRIRQRPRLLKGRYSNKYISSTYNDEYATIQNYNTYNTIKNYDNEVPVSHNNNFDITTTGSNVNPTLGNIQTVSYPQLNYSNIEDYHLGSSGVIPIEYRQPAIYPIVTPIVPLTNIFTPVETTTTNPPEIIKFSREDAKIPNHYYNIRKSDLEEVTQSDINYPESTEVIGDKNEPNTLVVKLKNMVESTSRGTDVEESTTDDAESENEGDAYTTISTYVPQINGHYRHVKSKTLKILLQENSEKYRKKRIESLTTRNPTYVPMYVEISRNRNNTVSDQN</sequence>
<reference evidence="3" key="1">
    <citation type="submission" date="2022-03" db="EMBL/GenBank/DDBJ databases">
        <authorList>
            <person name="Tunstrom K."/>
        </authorList>
    </citation>
    <scope>NUCLEOTIDE SEQUENCE</scope>
</reference>
<keyword evidence="2" id="KW-0472">Membrane</keyword>
<name>A0AAU9VE91_EUPED</name>
<feature type="region of interest" description="Disordered" evidence="1">
    <location>
        <begin position="582"/>
        <end position="604"/>
    </location>
</feature>
<keyword evidence="4" id="KW-1185">Reference proteome</keyword>
<gene>
    <name evidence="3" type="ORF">EEDITHA_LOCUS21818</name>
</gene>
<accession>A0AAU9VE91</accession>
<proteinExistence type="predicted"/>
<protein>
    <submittedName>
        <fullName evidence="3">Uncharacterized protein</fullName>
    </submittedName>
</protein>
<dbReference type="EMBL" id="CAKOGL010000030">
    <property type="protein sequence ID" value="CAH2107826.1"/>
    <property type="molecule type" value="Genomic_DNA"/>
</dbReference>
<keyword evidence="2" id="KW-1133">Transmembrane helix</keyword>
<dbReference type="AlphaFoldDB" id="A0AAU9VE91"/>
<dbReference type="Proteomes" id="UP001153954">
    <property type="component" value="Unassembled WGS sequence"/>
</dbReference>